<keyword evidence="7" id="KW-1015">Disulfide bond</keyword>
<dbReference type="EC" id="3.1.1.-" evidence="8"/>
<dbReference type="GO" id="GO:0046872">
    <property type="term" value="F:metal ion binding"/>
    <property type="evidence" value="ECO:0007669"/>
    <property type="project" value="UniProtKB-KW"/>
</dbReference>
<organism evidence="9 10">
    <name type="scientific">Aspergillus parasiticus</name>
    <dbReference type="NCBI Taxonomy" id="5067"/>
    <lineage>
        <taxon>Eukaryota</taxon>
        <taxon>Fungi</taxon>
        <taxon>Dikarya</taxon>
        <taxon>Ascomycota</taxon>
        <taxon>Pezizomycotina</taxon>
        <taxon>Eurotiomycetes</taxon>
        <taxon>Eurotiomycetidae</taxon>
        <taxon>Eurotiales</taxon>
        <taxon>Aspergillaceae</taxon>
        <taxon>Aspergillus</taxon>
        <taxon>Aspergillus subgen. Circumdati</taxon>
    </lineage>
</organism>
<evidence type="ECO:0000256" key="6">
    <source>
        <dbReference type="ARBA" id="ARBA00022837"/>
    </source>
</evidence>
<evidence type="ECO:0000256" key="5">
    <source>
        <dbReference type="ARBA" id="ARBA00022801"/>
    </source>
</evidence>
<evidence type="ECO:0000256" key="2">
    <source>
        <dbReference type="ARBA" id="ARBA00022487"/>
    </source>
</evidence>
<evidence type="ECO:0000256" key="3">
    <source>
        <dbReference type="ARBA" id="ARBA00022723"/>
    </source>
</evidence>
<proteinExistence type="inferred from homology"/>
<dbReference type="AlphaFoldDB" id="A0A5N6DIY7"/>
<gene>
    <name evidence="9" type="ORF">BDV34DRAFT_105977</name>
</gene>
<dbReference type="PANTHER" id="PTHR33938">
    <property type="entry name" value="FERULOYL ESTERASE B-RELATED"/>
    <property type="match status" value="1"/>
</dbReference>
<keyword evidence="3" id="KW-0479">Metal-binding</keyword>
<accession>A0A5N6DIY7</accession>
<dbReference type="OMA" id="ATLWPQV"/>
<evidence type="ECO:0000256" key="8">
    <source>
        <dbReference type="RuleBase" id="RU361238"/>
    </source>
</evidence>
<sequence>MLSGFFWSALAMFHSRIRSVASTAAVTSLFTATVAQTGNCSSSVIPHPSIPGGQVLDLSAVPASNYAYDESTLDFCNVTVTYTHPGKNDTIHATVWLPFSNWNHRLQGSGGGGFAMRSEDAVLAAAVAQNYTVLATDGGHDLNSQSSASWSLDASGNVNMALLEDFAYVALGDAATIGKQIATRFYGLAPRYSYWNGCSTGGRQGLMLAQRYPTAYDGIMAAAPAINWASFLVAEFWPQFVMNQLGVFPPTCVSDAITAAAIQACDDIDGVVDGVISAPDLCDFDPLTTVDTRVNCSGVSVRISKKDAEVANRTWEGFKSSEGSFLWYGLDKGTPLSMGASSLASTVCSTPFNCTGSPFAISSDWIRRFVLQDPSFDLTTLDHKALDRIFSLSKERYNDIISTDNPDLSAFKQAGGKMITWHGLSDTLIFPKGTEQYYKRVEERDPSVRDFYRFFEAPGVHHCSGGVGPVPVDPLSQVVDWVENGVVPETVDALAADGRRRNLCLYPLVSVYKGGDVKDAASYRCEEGY</sequence>
<feature type="chain" id="PRO_5025092107" description="Carboxylic ester hydrolase" evidence="8">
    <location>
        <begin position="23"/>
        <end position="529"/>
    </location>
</feature>
<keyword evidence="4 8" id="KW-0732">Signal</keyword>
<dbReference type="Pfam" id="PF07519">
    <property type="entry name" value="Tannase"/>
    <property type="match status" value="1"/>
</dbReference>
<reference evidence="9 10" key="1">
    <citation type="submission" date="2019-04" db="EMBL/GenBank/DDBJ databases">
        <title>Fungal friends and foes A comparative genomics study of 23 Aspergillus species from section Flavi.</title>
        <authorList>
            <consortium name="DOE Joint Genome Institute"/>
            <person name="Kjaerbolling I."/>
            <person name="Vesth T.C."/>
            <person name="Frisvad J.C."/>
            <person name="Nybo J.L."/>
            <person name="Theobald S."/>
            <person name="Kildgaard S."/>
            <person name="Petersen T.I."/>
            <person name="Kuo A."/>
            <person name="Sato A."/>
            <person name="Lyhne E.K."/>
            <person name="Kogle M.E."/>
            <person name="Wiebenga A."/>
            <person name="Kun R.S."/>
            <person name="Lubbers R.J."/>
            <person name="Makela M.R."/>
            <person name="Barry K."/>
            <person name="Chovatia M."/>
            <person name="Clum A."/>
            <person name="Daum C."/>
            <person name="Haridas S."/>
            <person name="He G."/>
            <person name="LaButti K."/>
            <person name="Lipzen A."/>
            <person name="Mondo S."/>
            <person name="Pangilinan J."/>
            <person name="Riley R."/>
            <person name="Salamov A."/>
            <person name="Simmons B.A."/>
            <person name="Magnuson J.K."/>
            <person name="Henrissat B."/>
            <person name="Mortensen U.H."/>
            <person name="Larsen T.O."/>
            <person name="De vries R.P."/>
            <person name="Grigoriev I.V."/>
            <person name="Machida M."/>
            <person name="Baker S.E."/>
            <person name="Andersen M.R."/>
        </authorList>
    </citation>
    <scope>NUCLEOTIDE SEQUENCE [LARGE SCALE GENOMIC DNA]</scope>
    <source>
        <strain evidence="9 10">CBS 117618</strain>
    </source>
</reference>
<keyword evidence="6" id="KW-0106">Calcium</keyword>
<evidence type="ECO:0000256" key="7">
    <source>
        <dbReference type="ARBA" id="ARBA00023157"/>
    </source>
</evidence>
<dbReference type="VEuPathDB" id="FungiDB:BDV34DRAFT_105977"/>
<dbReference type="InterPro" id="IPR029058">
    <property type="entry name" value="AB_hydrolase_fold"/>
</dbReference>
<evidence type="ECO:0000256" key="4">
    <source>
        <dbReference type="ARBA" id="ARBA00022729"/>
    </source>
</evidence>
<dbReference type="PANTHER" id="PTHR33938:SF8">
    <property type="entry name" value="CARBOXYLIC ESTER HYDROLASE"/>
    <property type="match status" value="1"/>
</dbReference>
<protein>
    <recommendedName>
        <fullName evidence="8">Carboxylic ester hydrolase</fullName>
        <ecNumber evidence="8">3.1.1.-</ecNumber>
    </recommendedName>
</protein>
<name>A0A5N6DIY7_ASPPA</name>
<dbReference type="InterPro" id="IPR011118">
    <property type="entry name" value="Tannase/feruloyl_esterase"/>
</dbReference>
<dbReference type="FunFam" id="3.40.50.1820:FF:000474">
    <property type="entry name" value="Carboxylic ester hydrolase"/>
    <property type="match status" value="1"/>
</dbReference>
<comment type="similarity">
    <text evidence="1 8">Belongs to the tannase family.</text>
</comment>
<evidence type="ECO:0000313" key="10">
    <source>
        <dbReference type="Proteomes" id="UP000326532"/>
    </source>
</evidence>
<keyword evidence="5 8" id="KW-0378">Hydrolase</keyword>
<feature type="signal peptide" evidence="8">
    <location>
        <begin position="1"/>
        <end position="22"/>
    </location>
</feature>
<evidence type="ECO:0000313" key="9">
    <source>
        <dbReference type="EMBL" id="KAB8205068.1"/>
    </source>
</evidence>
<dbReference type="Proteomes" id="UP000326532">
    <property type="component" value="Unassembled WGS sequence"/>
</dbReference>
<dbReference type="GO" id="GO:0030600">
    <property type="term" value="F:feruloyl esterase activity"/>
    <property type="evidence" value="ECO:0007669"/>
    <property type="project" value="UniProtKB-ARBA"/>
</dbReference>
<dbReference type="Gene3D" id="3.40.50.1820">
    <property type="entry name" value="alpha/beta hydrolase"/>
    <property type="match status" value="1"/>
</dbReference>
<dbReference type="EMBL" id="ML734974">
    <property type="protein sequence ID" value="KAB8205068.1"/>
    <property type="molecule type" value="Genomic_DNA"/>
</dbReference>
<dbReference type="SUPFAM" id="SSF53474">
    <property type="entry name" value="alpha/beta-Hydrolases"/>
    <property type="match status" value="1"/>
</dbReference>
<keyword evidence="10" id="KW-1185">Reference proteome</keyword>
<keyword evidence="2" id="KW-0719">Serine esterase</keyword>
<evidence type="ECO:0000256" key="1">
    <source>
        <dbReference type="ARBA" id="ARBA00006249"/>
    </source>
</evidence>